<evidence type="ECO:0000313" key="1">
    <source>
        <dbReference type="EMBL" id="KIY71534.1"/>
    </source>
</evidence>
<keyword evidence="2" id="KW-1185">Reference proteome</keyword>
<name>A0A0D7BMY6_9AGAR</name>
<accession>A0A0D7BMY6</accession>
<dbReference type="Proteomes" id="UP000054007">
    <property type="component" value="Unassembled WGS sequence"/>
</dbReference>
<reference evidence="1 2" key="1">
    <citation type="journal article" date="2015" name="Fungal Genet. Biol.">
        <title>Evolution of novel wood decay mechanisms in Agaricales revealed by the genome sequences of Fistulina hepatica and Cylindrobasidium torrendii.</title>
        <authorList>
            <person name="Floudas D."/>
            <person name="Held B.W."/>
            <person name="Riley R."/>
            <person name="Nagy L.G."/>
            <person name="Koehler G."/>
            <person name="Ransdell A.S."/>
            <person name="Younus H."/>
            <person name="Chow J."/>
            <person name="Chiniquy J."/>
            <person name="Lipzen A."/>
            <person name="Tritt A."/>
            <person name="Sun H."/>
            <person name="Haridas S."/>
            <person name="LaButti K."/>
            <person name="Ohm R.A."/>
            <person name="Kues U."/>
            <person name="Blanchette R.A."/>
            <person name="Grigoriev I.V."/>
            <person name="Minto R.E."/>
            <person name="Hibbett D.S."/>
        </authorList>
    </citation>
    <scope>NUCLEOTIDE SEQUENCE [LARGE SCALE GENOMIC DNA]</scope>
    <source>
        <strain evidence="1 2">FP15055 ss-10</strain>
    </source>
</reference>
<protein>
    <recommendedName>
        <fullName evidence="3">RNA ligase/cyclic nucleotide phosphodiesterase</fullName>
    </recommendedName>
</protein>
<sequence length="286" mass="31498">MATPANPFATLISEASDDPSQIQKAYEMHRTSRLSQQCTLFRSPTFEGLVIDTVLLRLTQDPSFVDTRNSLNFRIRPPGDIQAVVASCVTELESVLPGLWSVPQDWLHLTVLELAHSRTLPEIEALVHTLGAATIHSILAYPQAHPVRLVKPMLGFDSSAIALSFLPANDAGDAYGYHHLRRDIYDMAVSSGTQIASRYAVPSAHITIGRFIHPEDLQLPDGRIDTAKIDAFITKVDELNAWLKDQFWPRQDGSIPTGGGWNIGIDSTLQCGKGILWYGQGNAFEP</sequence>
<proteinExistence type="predicted"/>
<dbReference type="STRING" id="1314674.A0A0D7BMY6"/>
<evidence type="ECO:0008006" key="3">
    <source>
        <dbReference type="Google" id="ProtNLM"/>
    </source>
</evidence>
<dbReference type="SUPFAM" id="SSF55144">
    <property type="entry name" value="LigT-like"/>
    <property type="match status" value="1"/>
</dbReference>
<organism evidence="1 2">
    <name type="scientific">Cylindrobasidium torrendii FP15055 ss-10</name>
    <dbReference type="NCBI Taxonomy" id="1314674"/>
    <lineage>
        <taxon>Eukaryota</taxon>
        <taxon>Fungi</taxon>
        <taxon>Dikarya</taxon>
        <taxon>Basidiomycota</taxon>
        <taxon>Agaricomycotina</taxon>
        <taxon>Agaricomycetes</taxon>
        <taxon>Agaricomycetidae</taxon>
        <taxon>Agaricales</taxon>
        <taxon>Marasmiineae</taxon>
        <taxon>Physalacriaceae</taxon>
        <taxon>Cylindrobasidium</taxon>
    </lineage>
</organism>
<dbReference type="InterPro" id="IPR009097">
    <property type="entry name" value="Cyclic_Pdiesterase"/>
</dbReference>
<dbReference type="EMBL" id="KN880453">
    <property type="protein sequence ID" value="KIY71534.1"/>
    <property type="molecule type" value="Genomic_DNA"/>
</dbReference>
<evidence type="ECO:0000313" key="2">
    <source>
        <dbReference type="Proteomes" id="UP000054007"/>
    </source>
</evidence>
<dbReference type="OrthoDB" id="2967263at2759"/>
<dbReference type="AlphaFoldDB" id="A0A0D7BMY6"/>
<gene>
    <name evidence="1" type="ORF">CYLTODRAFT_418765</name>
</gene>